<keyword evidence="2" id="KW-1185">Reference proteome</keyword>
<dbReference type="Proteomes" id="UP000223034">
    <property type="component" value="Segment"/>
</dbReference>
<sequence length="48" mass="5744">MDACYEELEGSWNEWPDFSMEENWDVSEDMLPGFKDPKKWESIKETAL</sequence>
<gene>
    <name evidence="1" type="ORF">lls_50</name>
</gene>
<proteinExistence type="predicted"/>
<evidence type="ECO:0000313" key="1">
    <source>
        <dbReference type="EMBL" id="ARB06878.1"/>
    </source>
</evidence>
<reference evidence="1 2" key="1">
    <citation type="submission" date="2017-02" db="EMBL/GenBank/DDBJ databases">
        <title>Complete genome sequence of new bacteriophage phiLLS.</title>
        <authorList>
            <person name="Rubi-Rangel L."/>
            <person name="Amarillas L."/>
            <person name="Carrillo H."/>
            <person name="Leon-Felix J."/>
        </authorList>
    </citation>
    <scope>NUCLEOTIDE SEQUENCE [LARGE SCALE GENOMIC DNA]</scope>
</reference>
<name>A0A1V0DZJ0_9CAUD</name>
<evidence type="ECO:0000313" key="2">
    <source>
        <dbReference type="Proteomes" id="UP000223034"/>
    </source>
</evidence>
<organism evidence="1 2">
    <name type="scientific">Escherichia phage phiLLS</name>
    <dbReference type="NCBI Taxonomy" id="1965465"/>
    <lineage>
        <taxon>Viruses</taxon>
        <taxon>Duplodnaviria</taxon>
        <taxon>Heunggongvirae</taxon>
        <taxon>Uroviricota</taxon>
        <taxon>Caudoviricetes</taxon>
        <taxon>Demerecviridae</taxon>
        <taxon>Markadamsvirinae</taxon>
        <taxon>Tequintavirus</taxon>
        <taxon>Tequintavirus LLS</taxon>
    </lineage>
</organism>
<dbReference type="EMBL" id="KY677846">
    <property type="protein sequence ID" value="ARB06878.1"/>
    <property type="molecule type" value="Genomic_DNA"/>
</dbReference>
<protein>
    <submittedName>
        <fullName evidence="1">Uncharacterized protein</fullName>
    </submittedName>
</protein>
<accession>A0A1V0DZJ0</accession>